<evidence type="ECO:0000259" key="1">
    <source>
        <dbReference type="PROSITE" id="PS50805"/>
    </source>
</evidence>
<dbReference type="AlphaFoldDB" id="A0A7N9D621"/>
<dbReference type="SUPFAM" id="SSF109640">
    <property type="entry name" value="KRAB domain (Kruppel-associated box)"/>
    <property type="match status" value="1"/>
</dbReference>
<protein>
    <recommendedName>
        <fullName evidence="1">KRAB domain-containing protein</fullName>
    </recommendedName>
</protein>
<feature type="domain" description="KRAB" evidence="1">
    <location>
        <begin position="27"/>
        <end position="99"/>
    </location>
</feature>
<dbReference type="PANTHER" id="PTHR23232">
    <property type="entry name" value="KRAB DOMAIN C2H2 ZINC FINGER"/>
    <property type="match status" value="1"/>
</dbReference>
<keyword evidence="3" id="KW-1185">Reference proteome</keyword>
<name>A0A7N9D621_MACFA</name>
<reference evidence="2 3" key="1">
    <citation type="submission" date="2013-03" db="EMBL/GenBank/DDBJ databases">
        <authorList>
            <person name="Warren W."/>
            <person name="Wilson R.K."/>
        </authorList>
    </citation>
    <scope>NUCLEOTIDE SEQUENCE</scope>
</reference>
<dbReference type="Ensembl" id="ENSMFAT00000083466.1">
    <property type="protein sequence ID" value="ENSMFAP00000061786.1"/>
    <property type="gene ID" value="ENSMFAG00000064107.1"/>
</dbReference>
<dbReference type="Gene3D" id="6.10.140.140">
    <property type="match status" value="1"/>
</dbReference>
<dbReference type="InterPro" id="IPR001909">
    <property type="entry name" value="KRAB"/>
</dbReference>
<dbReference type="CDD" id="cd07765">
    <property type="entry name" value="KRAB_A-box"/>
    <property type="match status" value="1"/>
</dbReference>
<dbReference type="GO" id="GO:0006355">
    <property type="term" value="P:regulation of DNA-templated transcription"/>
    <property type="evidence" value="ECO:0007669"/>
    <property type="project" value="InterPro"/>
</dbReference>
<dbReference type="PROSITE" id="PS50805">
    <property type="entry name" value="KRAB"/>
    <property type="match status" value="1"/>
</dbReference>
<dbReference type="PANTHER" id="PTHR23232:SF102">
    <property type="entry name" value="KRAB DOMAIN-CONTAINING PROTEIN"/>
    <property type="match status" value="1"/>
</dbReference>
<dbReference type="Pfam" id="PF01352">
    <property type="entry name" value="KRAB"/>
    <property type="match status" value="1"/>
</dbReference>
<dbReference type="InterPro" id="IPR050169">
    <property type="entry name" value="Krueppel_C2H2_ZnF"/>
</dbReference>
<dbReference type="Proteomes" id="UP000233100">
    <property type="component" value="Chromosome 18"/>
</dbReference>
<proteinExistence type="predicted"/>
<dbReference type="GeneTree" id="ENSGT00940000164205"/>
<sequence>MKTSVTWEEAWKRKEKESGTALTQGCWTFRGVAVKFSESEWECLDPAQHPLYRDVMLESYRNLVSMAGNSLPNPNIIFMMEQGKDPWTVESQVKIAGKPRVGTYQRCDESGAAAQTETHAEILSWWTAFVW</sequence>
<evidence type="ECO:0000313" key="3">
    <source>
        <dbReference type="Proteomes" id="UP000233100"/>
    </source>
</evidence>
<accession>A0A7N9D621</accession>
<dbReference type="SMART" id="SM00349">
    <property type="entry name" value="KRAB"/>
    <property type="match status" value="1"/>
</dbReference>
<organism evidence="2 3">
    <name type="scientific">Macaca fascicularis</name>
    <name type="common">Crab-eating macaque</name>
    <name type="synonym">Cynomolgus monkey</name>
    <dbReference type="NCBI Taxonomy" id="9541"/>
    <lineage>
        <taxon>Eukaryota</taxon>
        <taxon>Metazoa</taxon>
        <taxon>Chordata</taxon>
        <taxon>Craniata</taxon>
        <taxon>Vertebrata</taxon>
        <taxon>Euteleostomi</taxon>
        <taxon>Mammalia</taxon>
        <taxon>Eutheria</taxon>
        <taxon>Euarchontoglires</taxon>
        <taxon>Primates</taxon>
        <taxon>Haplorrhini</taxon>
        <taxon>Catarrhini</taxon>
        <taxon>Cercopithecidae</taxon>
        <taxon>Cercopithecinae</taxon>
        <taxon>Macaca</taxon>
    </lineage>
</organism>
<reference evidence="2" key="2">
    <citation type="submission" date="2025-08" db="UniProtKB">
        <authorList>
            <consortium name="Ensembl"/>
        </authorList>
    </citation>
    <scope>IDENTIFICATION</scope>
</reference>
<evidence type="ECO:0000313" key="2">
    <source>
        <dbReference type="Ensembl" id="ENSMFAP00000061786.1"/>
    </source>
</evidence>
<reference evidence="2" key="3">
    <citation type="submission" date="2025-09" db="UniProtKB">
        <authorList>
            <consortium name="Ensembl"/>
        </authorList>
    </citation>
    <scope>IDENTIFICATION</scope>
</reference>
<dbReference type="InterPro" id="IPR036051">
    <property type="entry name" value="KRAB_dom_sf"/>
</dbReference>